<comment type="caution">
    <text evidence="2">The sequence shown here is derived from an EMBL/GenBank/DDBJ whole genome shotgun (WGS) entry which is preliminary data.</text>
</comment>
<dbReference type="Proteomes" id="UP001320972">
    <property type="component" value="Unassembled WGS sequence"/>
</dbReference>
<dbReference type="EMBL" id="JAOPKB010000003">
    <property type="protein sequence ID" value="MCU4972555.1"/>
    <property type="molecule type" value="Genomic_DNA"/>
</dbReference>
<evidence type="ECO:0000313" key="5">
    <source>
        <dbReference type="Proteomes" id="UP001321018"/>
    </source>
</evidence>
<accession>A0AAP3E0W5</accession>
<organism evidence="2 5">
    <name type="scientific">Natronoglomus mannanivorans</name>
    <dbReference type="NCBI Taxonomy" id="2979990"/>
    <lineage>
        <taxon>Archaea</taxon>
        <taxon>Methanobacteriati</taxon>
        <taxon>Methanobacteriota</taxon>
        <taxon>Stenosarchaea group</taxon>
        <taxon>Halobacteria</taxon>
        <taxon>Halobacteriales</taxon>
        <taxon>Natrialbaceae</taxon>
        <taxon>Natronoglomus</taxon>
    </lineage>
</organism>
<feature type="transmembrane region" description="Helical" evidence="1">
    <location>
        <begin position="20"/>
        <end position="41"/>
    </location>
</feature>
<keyword evidence="1" id="KW-1133">Transmembrane helix</keyword>
<evidence type="ECO:0000313" key="4">
    <source>
        <dbReference type="Proteomes" id="UP001320972"/>
    </source>
</evidence>
<dbReference type="EMBL" id="JAOPKA010000002">
    <property type="protein sequence ID" value="MCU4740798.1"/>
    <property type="molecule type" value="Genomic_DNA"/>
</dbReference>
<gene>
    <name evidence="3" type="ORF">OB955_07360</name>
    <name evidence="2" type="ORF">OB960_05215</name>
</gene>
<keyword evidence="1" id="KW-0472">Membrane</keyword>
<sequence>MSTDHPHSVLELHRTYRYLLLIEVILTIVVLTLMIATRVGLL</sequence>
<keyword evidence="4" id="KW-1185">Reference proteome</keyword>
<protein>
    <submittedName>
        <fullName evidence="2">Uncharacterized protein</fullName>
    </submittedName>
</protein>
<evidence type="ECO:0000256" key="1">
    <source>
        <dbReference type="SAM" id="Phobius"/>
    </source>
</evidence>
<reference evidence="2 4" key="1">
    <citation type="submission" date="2022-09" db="EMBL/GenBank/DDBJ databases">
        <title>Enrichment on poylsaccharides allowed isolation of novel metabolic and taxonomic groups of Haloarchaea.</title>
        <authorList>
            <person name="Sorokin D.Y."/>
            <person name="Elcheninov A.G."/>
            <person name="Khizhniak T.V."/>
            <person name="Kolganova T.V."/>
            <person name="Kublanov I.V."/>
        </authorList>
    </citation>
    <scope>NUCLEOTIDE SEQUENCE</scope>
    <source>
        <strain evidence="3 4">AArc-m2/3/4</strain>
        <strain evidence="2">AArc-xg1-1</strain>
    </source>
</reference>
<keyword evidence="1" id="KW-0812">Transmembrane</keyword>
<evidence type="ECO:0000313" key="3">
    <source>
        <dbReference type="EMBL" id="MCU4972555.1"/>
    </source>
</evidence>
<evidence type="ECO:0000313" key="2">
    <source>
        <dbReference type="EMBL" id="MCU4740798.1"/>
    </source>
</evidence>
<name>A0AAP3E0W5_9EURY</name>
<proteinExistence type="predicted"/>
<dbReference type="RefSeq" id="WP_338002637.1">
    <property type="nucleotide sequence ID" value="NZ_JAOPKA010000002.1"/>
</dbReference>
<dbReference type="AlphaFoldDB" id="A0AAP3E0W5"/>
<dbReference type="Proteomes" id="UP001321018">
    <property type="component" value="Unassembled WGS sequence"/>
</dbReference>